<dbReference type="Pfam" id="PF02486">
    <property type="entry name" value="Rep_trans"/>
    <property type="match status" value="1"/>
</dbReference>
<feature type="domain" description="Replication initiation protein-like C-terminal" evidence="1">
    <location>
        <begin position="141"/>
        <end position="286"/>
    </location>
</feature>
<sequence>MAIIVDTISFTFQMSALRDLADYYYPRPVGFGPWPVLPESGDTNQFQDLCCAALEDRARFLFSDYFGMSLSPATGRGRLGYYDHCRITDLSGAVEFGYLAFGGNRDTVHCYLNGHACKEFFERKQPVELHHFLTEILGVSRLNRLDLAYDDYSGVTGFDSVIAAYDRDAFYCGKGPRPKITTIQSRSGKTDLGSTIYVGSRQSQVYWRSYDKNAEQGIVNPVTPWWRHEAELKKVSVDLLLDISAAYAGCNDYARTLADSEPVRVRTKIERTASTLDSQIRWGRRLIGRTLRSLIDMFDAPTALALLTAGERGRLHLTPGEISTYRTALQMIN</sequence>
<reference evidence="2" key="1">
    <citation type="journal article" date="2021" name="Proc. Natl. Acad. Sci. U.S.A.">
        <title>A Catalog of Tens of Thousands of Viruses from Human Metagenomes Reveals Hidden Associations with Chronic Diseases.</title>
        <authorList>
            <person name="Tisza M.J."/>
            <person name="Buck C.B."/>
        </authorList>
    </citation>
    <scope>NUCLEOTIDE SEQUENCE</scope>
    <source>
        <strain evidence="2">CtNqM18</strain>
    </source>
</reference>
<evidence type="ECO:0000313" key="2">
    <source>
        <dbReference type="EMBL" id="DAF88472.1"/>
    </source>
</evidence>
<organism evidence="2">
    <name type="scientific">Inoviridae sp. ctNqM18</name>
    <dbReference type="NCBI Taxonomy" id="2825780"/>
    <lineage>
        <taxon>Viruses</taxon>
        <taxon>Monodnaviria</taxon>
        <taxon>Loebvirae</taxon>
        <taxon>Hofneiviricota</taxon>
        <taxon>Faserviricetes</taxon>
        <taxon>Tubulavirales</taxon>
        <taxon>Inoviridae</taxon>
    </lineage>
</organism>
<proteinExistence type="predicted"/>
<evidence type="ECO:0000259" key="1">
    <source>
        <dbReference type="Pfam" id="PF02486"/>
    </source>
</evidence>
<keyword evidence="2" id="KW-0648">Protein biosynthesis</keyword>
<name>A0A8S5U1Z1_9VIRU</name>
<keyword evidence="2" id="KW-0396">Initiation factor</keyword>
<accession>A0A8S5U1Z1</accession>
<dbReference type="InterPro" id="IPR003491">
    <property type="entry name" value="REP-like_C"/>
</dbReference>
<protein>
    <submittedName>
        <fullName evidence="2">Replication initiation factor</fullName>
    </submittedName>
</protein>
<dbReference type="EMBL" id="BK015986">
    <property type="protein sequence ID" value="DAF88472.1"/>
    <property type="molecule type" value="Genomic_DNA"/>
</dbReference>